<dbReference type="Proteomes" id="UP001207408">
    <property type="component" value="Unassembled WGS sequence"/>
</dbReference>
<evidence type="ECO:0000256" key="1">
    <source>
        <dbReference type="ARBA" id="ARBA00022649"/>
    </source>
</evidence>
<organism evidence="2 3">
    <name type="scientific">Plebeiibacterium marinum</name>
    <dbReference type="NCBI Taxonomy" id="2992111"/>
    <lineage>
        <taxon>Bacteria</taxon>
        <taxon>Pseudomonadati</taxon>
        <taxon>Bacteroidota</taxon>
        <taxon>Bacteroidia</taxon>
        <taxon>Marinilabiliales</taxon>
        <taxon>Marinilabiliaceae</taxon>
        <taxon>Plebeiibacterium</taxon>
    </lineage>
</organism>
<sequence>MAIKIFWSKRAEQGYANIVKYLEEEWTDKEVSNFIRETAHFFELLKENPNMLESTKSHRNLFRGPINRLTILTYRYKPRKKEIILVNVRSTRRKLLK</sequence>
<gene>
    <name evidence="2" type="ORF">OM074_21170</name>
</gene>
<proteinExistence type="predicted"/>
<name>A0AAE3MI45_9BACT</name>
<dbReference type="Pfam" id="PF05016">
    <property type="entry name" value="ParE_toxin"/>
    <property type="match status" value="1"/>
</dbReference>
<evidence type="ECO:0000313" key="3">
    <source>
        <dbReference type="Proteomes" id="UP001207408"/>
    </source>
</evidence>
<dbReference type="InterPro" id="IPR007712">
    <property type="entry name" value="RelE/ParE_toxin"/>
</dbReference>
<dbReference type="Gene3D" id="3.30.2310.20">
    <property type="entry name" value="RelE-like"/>
    <property type="match status" value="1"/>
</dbReference>
<protein>
    <submittedName>
        <fullName evidence="2">Type II toxin-antitoxin system RelE/ParE family toxin</fullName>
    </submittedName>
</protein>
<keyword evidence="3" id="KW-1185">Reference proteome</keyword>
<dbReference type="EMBL" id="JAPDPI010000123">
    <property type="protein sequence ID" value="MCW3808144.1"/>
    <property type="molecule type" value="Genomic_DNA"/>
</dbReference>
<accession>A0AAE3MI45</accession>
<dbReference type="InterPro" id="IPR035093">
    <property type="entry name" value="RelE/ParE_toxin_dom_sf"/>
</dbReference>
<keyword evidence="1" id="KW-1277">Toxin-antitoxin system</keyword>
<evidence type="ECO:0000313" key="2">
    <source>
        <dbReference type="EMBL" id="MCW3808144.1"/>
    </source>
</evidence>
<dbReference type="RefSeq" id="WP_301202712.1">
    <property type="nucleotide sequence ID" value="NZ_JAPDPI010000123.1"/>
</dbReference>
<comment type="caution">
    <text evidence="2">The sequence shown here is derived from an EMBL/GenBank/DDBJ whole genome shotgun (WGS) entry which is preliminary data.</text>
</comment>
<reference evidence="2" key="1">
    <citation type="submission" date="2022-10" db="EMBL/GenBank/DDBJ databases">
        <authorList>
            <person name="Yu W.X."/>
        </authorList>
    </citation>
    <scope>NUCLEOTIDE SEQUENCE</scope>
    <source>
        <strain evidence="2">D04</strain>
    </source>
</reference>
<dbReference type="AlphaFoldDB" id="A0AAE3MI45"/>